<dbReference type="OMA" id="DCHAINK"/>
<dbReference type="Pfam" id="PF00078">
    <property type="entry name" value="RVT_1"/>
    <property type="match status" value="1"/>
</dbReference>
<gene>
    <name evidence="2" type="ORF">RF11_02982</name>
</gene>
<dbReference type="InterPro" id="IPR053134">
    <property type="entry name" value="RNA-dir_DNA_polymerase"/>
</dbReference>
<dbReference type="InterPro" id="IPR043128">
    <property type="entry name" value="Rev_trsase/Diguanyl_cyclase"/>
</dbReference>
<evidence type="ECO:0000313" key="3">
    <source>
        <dbReference type="Proteomes" id="UP000031668"/>
    </source>
</evidence>
<dbReference type="OrthoDB" id="420169at2759"/>
<dbReference type="PANTHER" id="PTHR24559:SF435">
    <property type="entry name" value="RIBONUCLEASE H"/>
    <property type="match status" value="1"/>
</dbReference>
<dbReference type="Gene3D" id="3.10.10.10">
    <property type="entry name" value="HIV Type 1 Reverse Transcriptase, subunit A, domain 1"/>
    <property type="match status" value="1"/>
</dbReference>
<dbReference type="InterPro" id="IPR000477">
    <property type="entry name" value="RT_dom"/>
</dbReference>
<name>A0A0C2NC31_THEKT</name>
<dbReference type="PROSITE" id="PS50878">
    <property type="entry name" value="RT_POL"/>
    <property type="match status" value="1"/>
</dbReference>
<comment type="caution">
    <text evidence="2">The sequence shown here is derived from an EMBL/GenBank/DDBJ whole genome shotgun (WGS) entry which is preliminary data.</text>
</comment>
<proteinExistence type="predicted"/>
<dbReference type="AlphaFoldDB" id="A0A0C2NC31"/>
<dbReference type="PANTHER" id="PTHR24559">
    <property type="entry name" value="TRANSPOSON TY3-I GAG-POL POLYPROTEIN"/>
    <property type="match status" value="1"/>
</dbReference>
<dbReference type="CDD" id="cd01647">
    <property type="entry name" value="RT_LTR"/>
    <property type="match status" value="1"/>
</dbReference>
<dbReference type="Gene3D" id="3.30.70.270">
    <property type="match status" value="1"/>
</dbReference>
<keyword evidence="3" id="KW-1185">Reference proteome</keyword>
<evidence type="ECO:0000313" key="2">
    <source>
        <dbReference type="EMBL" id="KII71532.1"/>
    </source>
</evidence>
<sequence>MGQIKEKLMSLKPEESYRIKTGLCRLKSAFSLNEFDYGCVKTFEHRIELNDPNPVKQICRRFPMHIKDKIQEHIKKLLEADIIEPNQSPWASNFVLTKKKDGSFRICSVFRPLNDRTIKNTSPLPRIDDTLDSLREAKYYNSLDLFAGFHQVPVRECDRIKTAFITPHGVFQFKKMPWGLYNAPSTFQEMMNNIMREYIGKFCMVYVDDDIVYSKSLGEHLTL</sequence>
<reference evidence="2 3" key="1">
    <citation type="journal article" date="2014" name="Genome Biol. Evol.">
        <title>The genome of the myxosporean Thelohanellus kitauei shows adaptations to nutrient acquisition within its fish host.</title>
        <authorList>
            <person name="Yang Y."/>
            <person name="Xiong J."/>
            <person name="Zhou Z."/>
            <person name="Huo F."/>
            <person name="Miao W."/>
            <person name="Ran C."/>
            <person name="Liu Y."/>
            <person name="Zhang J."/>
            <person name="Feng J."/>
            <person name="Wang M."/>
            <person name="Wang M."/>
            <person name="Wang L."/>
            <person name="Yao B."/>
        </authorList>
    </citation>
    <scope>NUCLEOTIDE SEQUENCE [LARGE SCALE GENOMIC DNA]</scope>
    <source>
        <strain evidence="2">Wuqing</strain>
    </source>
</reference>
<protein>
    <submittedName>
        <fullName evidence="2">Transposon Ty3-I Gag-Pol polyprotein</fullName>
    </submittedName>
</protein>
<dbReference type="SUPFAM" id="SSF56672">
    <property type="entry name" value="DNA/RNA polymerases"/>
    <property type="match status" value="1"/>
</dbReference>
<organism evidence="2 3">
    <name type="scientific">Thelohanellus kitauei</name>
    <name type="common">Myxosporean</name>
    <dbReference type="NCBI Taxonomy" id="669202"/>
    <lineage>
        <taxon>Eukaryota</taxon>
        <taxon>Metazoa</taxon>
        <taxon>Cnidaria</taxon>
        <taxon>Myxozoa</taxon>
        <taxon>Myxosporea</taxon>
        <taxon>Bivalvulida</taxon>
        <taxon>Platysporina</taxon>
        <taxon>Myxobolidae</taxon>
        <taxon>Thelohanellus</taxon>
    </lineage>
</organism>
<dbReference type="Proteomes" id="UP000031668">
    <property type="component" value="Unassembled WGS sequence"/>
</dbReference>
<dbReference type="InterPro" id="IPR043502">
    <property type="entry name" value="DNA/RNA_pol_sf"/>
</dbReference>
<evidence type="ECO:0000259" key="1">
    <source>
        <dbReference type="PROSITE" id="PS50878"/>
    </source>
</evidence>
<dbReference type="EMBL" id="JWZT01001726">
    <property type="protein sequence ID" value="KII71532.1"/>
    <property type="molecule type" value="Genomic_DNA"/>
</dbReference>
<accession>A0A0C2NC31</accession>
<feature type="domain" description="Reverse transcriptase" evidence="1">
    <location>
        <begin position="78"/>
        <end position="223"/>
    </location>
</feature>